<sequence>MAAKDGHLVCGKDMALAETIWDYMRMDHTVTQKCDVLLCLGSYDIRVAEKSASLWLQGFGDVIVFSGNTGKLTEDRAVELGVPAGKCLVENSSTNTGENVQLSYKILKERHLLPTSVLIVQKPYMERRAYATFLKQWPGDVSSITVYVTSPELNLANYPSETTGSLQDVISVMLGDMARIKLYEEKGFQVHQDIPENVQQAFDQLVATGKYLSHMPS</sequence>
<keyword evidence="3" id="KW-1185">Reference proteome</keyword>
<dbReference type="Proteomes" id="UP001164746">
    <property type="component" value="Chromosome 7"/>
</dbReference>
<dbReference type="CDD" id="cd06259">
    <property type="entry name" value="YdcF-like"/>
    <property type="match status" value="1"/>
</dbReference>
<dbReference type="Pfam" id="PF02698">
    <property type="entry name" value="DUF218"/>
    <property type="match status" value="1"/>
</dbReference>
<gene>
    <name evidence="2" type="ORF">MAR_035401</name>
</gene>
<dbReference type="PANTHER" id="PTHR30336:SF20">
    <property type="entry name" value="DUF218 DOMAIN-CONTAINING PROTEIN"/>
    <property type="match status" value="1"/>
</dbReference>
<dbReference type="Gene3D" id="3.40.50.620">
    <property type="entry name" value="HUPs"/>
    <property type="match status" value="1"/>
</dbReference>
<dbReference type="InterPro" id="IPR051599">
    <property type="entry name" value="Cell_Envelope_Assoc"/>
</dbReference>
<dbReference type="PANTHER" id="PTHR30336">
    <property type="entry name" value="INNER MEMBRANE PROTEIN, PROBABLE PERMEASE"/>
    <property type="match status" value="1"/>
</dbReference>
<dbReference type="EMBL" id="CP111018">
    <property type="protein sequence ID" value="WAR10325.1"/>
    <property type="molecule type" value="Genomic_DNA"/>
</dbReference>
<protein>
    <submittedName>
        <fullName evidence="2">Y4629-like protein</fullName>
    </submittedName>
</protein>
<reference evidence="2" key="1">
    <citation type="submission" date="2022-11" db="EMBL/GenBank/DDBJ databases">
        <title>Centuries of genome instability and evolution in soft-shell clam transmissible cancer (bioRxiv).</title>
        <authorList>
            <person name="Hart S.F.M."/>
            <person name="Yonemitsu M.A."/>
            <person name="Giersch R.M."/>
            <person name="Beal B.F."/>
            <person name="Arriagada G."/>
            <person name="Davis B.W."/>
            <person name="Ostrander E.A."/>
            <person name="Goff S.P."/>
            <person name="Metzger M.J."/>
        </authorList>
    </citation>
    <scope>NUCLEOTIDE SEQUENCE</scope>
    <source>
        <strain evidence="2">MELC-2E11</strain>
        <tissue evidence="2">Siphon/mantle</tissue>
    </source>
</reference>
<proteinExistence type="predicted"/>
<feature type="domain" description="DUF218" evidence="1">
    <location>
        <begin position="37"/>
        <end position="148"/>
    </location>
</feature>
<evidence type="ECO:0000313" key="2">
    <source>
        <dbReference type="EMBL" id="WAR10325.1"/>
    </source>
</evidence>
<organism evidence="2 3">
    <name type="scientific">Mya arenaria</name>
    <name type="common">Soft-shell clam</name>
    <dbReference type="NCBI Taxonomy" id="6604"/>
    <lineage>
        <taxon>Eukaryota</taxon>
        <taxon>Metazoa</taxon>
        <taxon>Spiralia</taxon>
        <taxon>Lophotrochozoa</taxon>
        <taxon>Mollusca</taxon>
        <taxon>Bivalvia</taxon>
        <taxon>Autobranchia</taxon>
        <taxon>Heteroconchia</taxon>
        <taxon>Euheterodonta</taxon>
        <taxon>Imparidentia</taxon>
        <taxon>Neoheterodontei</taxon>
        <taxon>Myida</taxon>
        <taxon>Myoidea</taxon>
        <taxon>Myidae</taxon>
        <taxon>Mya</taxon>
    </lineage>
</organism>
<dbReference type="InterPro" id="IPR003848">
    <property type="entry name" value="DUF218"/>
</dbReference>
<evidence type="ECO:0000313" key="3">
    <source>
        <dbReference type="Proteomes" id="UP001164746"/>
    </source>
</evidence>
<evidence type="ECO:0000259" key="1">
    <source>
        <dbReference type="Pfam" id="PF02698"/>
    </source>
</evidence>
<name>A0ABY7EK07_MYAAR</name>
<dbReference type="InterPro" id="IPR014729">
    <property type="entry name" value="Rossmann-like_a/b/a_fold"/>
</dbReference>
<accession>A0ABY7EK07</accession>